<keyword evidence="1" id="KW-0472">Membrane</keyword>
<dbReference type="RefSeq" id="WP_119475752.1">
    <property type="nucleotide sequence ID" value="NZ_QXML01000001.1"/>
</dbReference>
<accession>A0A418PW08</accession>
<keyword evidence="1" id="KW-1133">Transmembrane helix</keyword>
<evidence type="ECO:0000256" key="1">
    <source>
        <dbReference type="SAM" id="Phobius"/>
    </source>
</evidence>
<dbReference type="AlphaFoldDB" id="A0A418PW08"/>
<dbReference type="EMBL" id="QXML01000001">
    <property type="protein sequence ID" value="RIW18273.1"/>
    <property type="molecule type" value="Genomic_DNA"/>
</dbReference>
<evidence type="ECO:0000313" key="2">
    <source>
        <dbReference type="EMBL" id="RIW18273.1"/>
    </source>
</evidence>
<proteinExistence type="predicted"/>
<comment type="caution">
    <text evidence="2">The sequence shown here is derived from an EMBL/GenBank/DDBJ whole genome shotgun (WGS) entry which is preliminary data.</text>
</comment>
<organism evidence="2 3">
    <name type="scientific">Algoriphagus lacus</name>
    <dbReference type="NCBI Taxonomy" id="2056311"/>
    <lineage>
        <taxon>Bacteria</taxon>
        <taxon>Pseudomonadati</taxon>
        <taxon>Bacteroidota</taxon>
        <taxon>Cytophagia</taxon>
        <taxon>Cytophagales</taxon>
        <taxon>Cyclobacteriaceae</taxon>
        <taxon>Algoriphagus</taxon>
    </lineage>
</organism>
<dbReference type="OrthoDB" id="821805at2"/>
<keyword evidence="3" id="KW-1185">Reference proteome</keyword>
<dbReference type="Proteomes" id="UP000283522">
    <property type="component" value="Unassembled WGS sequence"/>
</dbReference>
<reference evidence="2 3" key="1">
    <citation type="submission" date="2018-09" db="EMBL/GenBank/DDBJ databases">
        <authorList>
            <person name="Wang X."/>
            <person name="Du Z."/>
        </authorList>
    </citation>
    <scope>NUCLEOTIDE SEQUENCE [LARGE SCALE GENOMIC DNA]</scope>
    <source>
        <strain evidence="2 3">N3</strain>
    </source>
</reference>
<evidence type="ECO:0000313" key="3">
    <source>
        <dbReference type="Proteomes" id="UP000283522"/>
    </source>
</evidence>
<keyword evidence="1" id="KW-0812">Transmembrane</keyword>
<feature type="transmembrane region" description="Helical" evidence="1">
    <location>
        <begin position="21"/>
        <end position="40"/>
    </location>
</feature>
<name>A0A418PW08_9BACT</name>
<sequence length="237" mass="27928">MLKFFRKIRQKLLEENRVTRYLTYALGEIALVMIGILLALQVNTWNENRKARVFEKEILSLIDQNLQRDSALLSEELFKAKQAIELTDRLLEQIALKNYSDSLNFWMGKIISFERFKSQSSAFEVLKAKGIENITDKELQLAFISYYDVNLFEAYQSLDDVEFSFNTDWLPVIKAEFSDFKWMDYCQPVNSKTFFEKPSNIVLFRIYQDNREGTVRTVESALLKISEIRSLTKTHLR</sequence>
<gene>
    <name evidence="2" type="ORF">D0X99_00820</name>
</gene>
<protein>
    <submittedName>
        <fullName evidence="2">Uncharacterized protein</fullName>
    </submittedName>
</protein>